<dbReference type="AlphaFoldDB" id="A0A934UXV1"/>
<dbReference type="InterPro" id="IPR050534">
    <property type="entry name" value="Coronavir_polyprotein_1ab"/>
</dbReference>
<dbReference type="CDD" id="cd17934">
    <property type="entry name" value="DEXXQc_Upf1-like"/>
    <property type="match status" value="1"/>
</dbReference>
<sequence length="1223" mass="131603">MFVQQTALGTRRIVTSASDLTAASICEFAFLRRLDAKLGREGEVPADEDAMLARAARLGDAHEERVLAEYRAELGAGVAGAAGGVVEIPRPESMSEAGLTAVSAQTTSALHARAGLVFQATFFDPEQRPAGRGEPALGFLGFADFLRLLPSGEYEVQDTKLARKAKVTALMQLAAYAEQLERIGVPVAEEAVLILGDRSESRHRISDIAPVFRARRARLHEIVLERATAVGADGRTESADRIAWGHSWVQACGRCEVCEPEIGAARDPLLVAGIRRSQRDALIAAGIDTIDRLAGLDAASLPQGRVPGIAAPALEKLALQAALQIEARPGVVPPVRVLDASALAAIPEPDQGDLFFDFEGDPLFSETSPGGAVQWGIDYLFGMVDTAEQFTAIWAHDLEAERAALIRFLELVSERRRRYPGMRIYHYAAYERTHLTSIAARHGVGEREVDELLREHVLVDLYPIVRNALRVGSRSYSIKKLEPLYMGEEFRDEAGVTSGAQSVSEYAEATAQLASDSSEERAAGKARLDAIGDYNRYDCVSTLRLRDWLLGLARAHGVPPQPAEEPELSGLARAGVEAEPSPVAAGLEAVAERTEDRADRSAIALAACAIDYHERERKSFWWAHFARLVDPVEEWAETRDVLLVDDRGCEVIEDWHTPPRARTPRRHIRLYGDAAPGSRITPGEVFAIYDRPAPFPQPGSAPGARGARTAHVIEVHEDGVTIAETQGAAPEPWDRMPLGLTPGPPPNPGKQKEAIEEWGGAMLDSLGTGRFPQDPATDLLRRATPRFRDGGAPTPLDSSEALAAGGGTPEGAMIGAVTHSLRRLERSALAVQGPPGTGKTYLAARVIKRLVEEDGWRIGVVAQSHKVVENVLIGALSAGLHRDRVGKALPRSASAEAAAEAPFTVLRSGGQASFLSAHANAGIGCVIGGTAWDFAHPERVGRRELDLLIVDEAGQFSLAPTIAAAVCAERLLLLGDPQQLPQVSQGSHPEPVDTSALSWLLGDHATMPETAGYFLAETRRMRPELTEVVSELSYEGRLHAHASAADRRASGLGEPGLHWHPLSHRGNSTSSPEEAEEVVRLVTAALSGESFAGEPMTPEDLIVVAPYNAQVECVSEALERAGFGSVRVGTVDRFQGQEAVMAIVTLAASSPDDVPRGLEFLLMRNRLNVAISRAQWSAHLVSSDRLGDGLPTSPEGVAALSGYLRLTERGRRNEWPLDSSRIH</sequence>
<keyword evidence="4" id="KW-0067">ATP-binding</keyword>
<dbReference type="SUPFAM" id="SSF52540">
    <property type="entry name" value="P-loop containing nucleoside triphosphate hydrolases"/>
    <property type="match status" value="1"/>
</dbReference>
<proteinExistence type="predicted"/>
<evidence type="ECO:0000256" key="1">
    <source>
        <dbReference type="ARBA" id="ARBA00022741"/>
    </source>
</evidence>
<dbReference type="InterPro" id="IPR041679">
    <property type="entry name" value="DNA2/NAM7-like_C"/>
</dbReference>
<dbReference type="EMBL" id="JAEHOI010000011">
    <property type="protein sequence ID" value="MBK0422480.1"/>
    <property type="molecule type" value="Genomic_DNA"/>
</dbReference>
<dbReference type="Gene3D" id="3.40.50.300">
    <property type="entry name" value="P-loop containing nucleotide triphosphate hydrolases"/>
    <property type="match status" value="2"/>
</dbReference>
<dbReference type="PANTHER" id="PTHR43788">
    <property type="entry name" value="DNA2/NAM7 HELICASE FAMILY MEMBER"/>
    <property type="match status" value="1"/>
</dbReference>
<dbReference type="NCBIfam" id="TIGR03491">
    <property type="entry name" value="TM0106 family RecB-like putative nuclease"/>
    <property type="match status" value="1"/>
</dbReference>
<dbReference type="CDD" id="cd18808">
    <property type="entry name" value="SF1_C_Upf1"/>
    <property type="match status" value="1"/>
</dbReference>
<dbReference type="SUPFAM" id="SSF53098">
    <property type="entry name" value="Ribonuclease H-like"/>
    <property type="match status" value="1"/>
</dbReference>
<dbReference type="Pfam" id="PF13482">
    <property type="entry name" value="RNase_H_2"/>
    <property type="match status" value="1"/>
</dbReference>
<keyword evidence="2" id="KW-0378">Hydrolase</keyword>
<dbReference type="InterPro" id="IPR047187">
    <property type="entry name" value="SF1_C_Upf1"/>
</dbReference>
<dbReference type="RefSeq" id="WP_200132686.1">
    <property type="nucleotide sequence ID" value="NZ_JAEHOI010000011.1"/>
</dbReference>
<evidence type="ECO:0000259" key="5">
    <source>
        <dbReference type="Pfam" id="PF13087"/>
    </source>
</evidence>
<evidence type="ECO:0000313" key="8">
    <source>
        <dbReference type="Proteomes" id="UP000618733"/>
    </source>
</evidence>
<evidence type="ECO:0000256" key="3">
    <source>
        <dbReference type="ARBA" id="ARBA00022806"/>
    </source>
</evidence>
<evidence type="ECO:0000313" key="7">
    <source>
        <dbReference type="EMBL" id="MBK0422480.1"/>
    </source>
</evidence>
<organism evidence="7 8">
    <name type="scientific">Leucobacter edaphi</name>
    <dbReference type="NCBI Taxonomy" id="2796472"/>
    <lineage>
        <taxon>Bacteria</taxon>
        <taxon>Bacillati</taxon>
        <taxon>Actinomycetota</taxon>
        <taxon>Actinomycetes</taxon>
        <taxon>Micrococcales</taxon>
        <taxon>Microbacteriaceae</taxon>
        <taxon>Leucobacter</taxon>
    </lineage>
</organism>
<name>A0A934UXV1_9MICO</name>
<dbReference type="GO" id="GO:0016787">
    <property type="term" value="F:hydrolase activity"/>
    <property type="evidence" value="ECO:0007669"/>
    <property type="project" value="UniProtKB-KW"/>
</dbReference>
<feature type="domain" description="YprB ribonuclease H-like" evidence="6">
    <location>
        <begin position="354"/>
        <end position="549"/>
    </location>
</feature>
<evidence type="ECO:0000256" key="2">
    <source>
        <dbReference type="ARBA" id="ARBA00022801"/>
    </source>
</evidence>
<dbReference type="GO" id="GO:0005524">
    <property type="term" value="F:ATP binding"/>
    <property type="evidence" value="ECO:0007669"/>
    <property type="project" value="UniProtKB-KW"/>
</dbReference>
<dbReference type="InterPro" id="IPR027417">
    <property type="entry name" value="P-loop_NTPase"/>
</dbReference>
<accession>A0A934UXV1</accession>
<evidence type="ECO:0000259" key="6">
    <source>
        <dbReference type="Pfam" id="PF13482"/>
    </source>
</evidence>
<feature type="domain" description="DNA2/NAM7 helicase-like C-terminal" evidence="5">
    <location>
        <begin position="1009"/>
        <end position="1182"/>
    </location>
</feature>
<keyword evidence="3" id="KW-0347">Helicase</keyword>
<protein>
    <submittedName>
        <fullName evidence="7">TM0106 family RecB-like putative nuclease</fullName>
    </submittedName>
</protein>
<keyword evidence="1" id="KW-0547">Nucleotide-binding</keyword>
<dbReference type="InterPro" id="IPR038720">
    <property type="entry name" value="YprB_RNase_H-like_dom"/>
</dbReference>
<dbReference type="Proteomes" id="UP000618733">
    <property type="component" value="Unassembled WGS sequence"/>
</dbReference>
<dbReference type="GO" id="GO:0043139">
    <property type="term" value="F:5'-3' DNA helicase activity"/>
    <property type="evidence" value="ECO:0007669"/>
    <property type="project" value="TreeGrafter"/>
</dbReference>
<dbReference type="Pfam" id="PF13087">
    <property type="entry name" value="AAA_12"/>
    <property type="match status" value="1"/>
</dbReference>
<gene>
    <name evidence="7" type="ORF">JD292_10395</name>
</gene>
<evidence type="ECO:0000256" key="4">
    <source>
        <dbReference type="ARBA" id="ARBA00022840"/>
    </source>
</evidence>
<dbReference type="Pfam" id="PF13604">
    <property type="entry name" value="AAA_30"/>
    <property type="match status" value="1"/>
</dbReference>
<comment type="caution">
    <text evidence="7">The sequence shown here is derived from an EMBL/GenBank/DDBJ whole genome shotgun (WGS) entry which is preliminary data.</text>
</comment>
<reference evidence="7" key="1">
    <citation type="submission" date="2020-12" db="EMBL/GenBank/DDBJ databases">
        <title>Leucobacter sp. CAS2, isolated from Chromium sludge.</title>
        <authorList>
            <person name="Xu Z."/>
        </authorList>
    </citation>
    <scope>NUCLEOTIDE SEQUENCE</scope>
    <source>
        <strain evidence="7">CSA2</strain>
    </source>
</reference>
<dbReference type="InterPro" id="IPR012337">
    <property type="entry name" value="RNaseH-like_sf"/>
</dbReference>
<keyword evidence="8" id="KW-1185">Reference proteome</keyword>
<dbReference type="PANTHER" id="PTHR43788:SF8">
    <property type="entry name" value="DNA-BINDING PROTEIN SMUBP-2"/>
    <property type="match status" value="1"/>
</dbReference>
<dbReference type="InterPro" id="IPR019993">
    <property type="entry name" value="RecB_nuclease_TM0106_put"/>
</dbReference>